<sequence>MQLLLKFGVSFGMRWYSSAGEWWYDGFCVPLVRHTLEGACDDSSGLCWCIPAGAAGYLHANQGNAAHLFATA</sequence>
<dbReference type="Proteomes" id="UP001152622">
    <property type="component" value="Chromosome 14"/>
</dbReference>
<organism evidence="1 2">
    <name type="scientific">Synaphobranchus kaupii</name>
    <name type="common">Kaup's arrowtooth eel</name>
    <dbReference type="NCBI Taxonomy" id="118154"/>
    <lineage>
        <taxon>Eukaryota</taxon>
        <taxon>Metazoa</taxon>
        <taxon>Chordata</taxon>
        <taxon>Craniata</taxon>
        <taxon>Vertebrata</taxon>
        <taxon>Euteleostomi</taxon>
        <taxon>Actinopterygii</taxon>
        <taxon>Neopterygii</taxon>
        <taxon>Teleostei</taxon>
        <taxon>Anguilliformes</taxon>
        <taxon>Synaphobranchidae</taxon>
        <taxon>Synaphobranchus</taxon>
    </lineage>
</organism>
<reference evidence="1" key="1">
    <citation type="journal article" date="2023" name="Science">
        <title>Genome structures resolve the early diversification of teleost fishes.</title>
        <authorList>
            <person name="Parey E."/>
            <person name="Louis A."/>
            <person name="Montfort J."/>
            <person name="Bouchez O."/>
            <person name="Roques C."/>
            <person name="Iampietro C."/>
            <person name="Lluch J."/>
            <person name="Castinel A."/>
            <person name="Donnadieu C."/>
            <person name="Desvignes T."/>
            <person name="Floi Bucao C."/>
            <person name="Jouanno E."/>
            <person name="Wen M."/>
            <person name="Mejri S."/>
            <person name="Dirks R."/>
            <person name="Jansen H."/>
            <person name="Henkel C."/>
            <person name="Chen W.J."/>
            <person name="Zahm M."/>
            <person name="Cabau C."/>
            <person name="Klopp C."/>
            <person name="Thompson A.W."/>
            <person name="Robinson-Rechavi M."/>
            <person name="Braasch I."/>
            <person name="Lecointre G."/>
            <person name="Bobe J."/>
            <person name="Postlethwait J.H."/>
            <person name="Berthelot C."/>
            <person name="Roest Crollius H."/>
            <person name="Guiguen Y."/>
        </authorList>
    </citation>
    <scope>NUCLEOTIDE SEQUENCE</scope>
    <source>
        <strain evidence="1">WJC10195</strain>
    </source>
</reference>
<evidence type="ECO:0000313" key="1">
    <source>
        <dbReference type="EMBL" id="KAJ8342758.1"/>
    </source>
</evidence>
<protein>
    <submittedName>
        <fullName evidence="1">Uncharacterized protein</fullName>
    </submittedName>
</protein>
<name>A0A9Q1EPR7_SYNKA</name>
<comment type="caution">
    <text evidence="1">The sequence shown here is derived from an EMBL/GenBank/DDBJ whole genome shotgun (WGS) entry which is preliminary data.</text>
</comment>
<gene>
    <name evidence="1" type="ORF">SKAU_G00326860</name>
</gene>
<dbReference type="AlphaFoldDB" id="A0A9Q1EPR7"/>
<proteinExistence type="predicted"/>
<accession>A0A9Q1EPR7</accession>
<evidence type="ECO:0000313" key="2">
    <source>
        <dbReference type="Proteomes" id="UP001152622"/>
    </source>
</evidence>
<keyword evidence="2" id="KW-1185">Reference proteome</keyword>
<dbReference type="EMBL" id="JAINUF010000014">
    <property type="protein sequence ID" value="KAJ8342758.1"/>
    <property type="molecule type" value="Genomic_DNA"/>
</dbReference>